<evidence type="ECO:0000313" key="1">
    <source>
        <dbReference type="EMBL" id="EDM27551.1"/>
    </source>
</evidence>
<dbReference type="InterPro" id="IPR017850">
    <property type="entry name" value="Alkaline_phosphatase_core_sf"/>
</dbReference>
<dbReference type="Proteomes" id="UP000004947">
    <property type="component" value="Unassembled WGS sequence"/>
</dbReference>
<dbReference type="EMBL" id="ABCK01000008">
    <property type="protein sequence ID" value="EDM27551.1"/>
    <property type="molecule type" value="Genomic_DNA"/>
</dbReference>
<protein>
    <recommendedName>
        <fullName evidence="3">Sulfatase</fullName>
    </recommendedName>
</protein>
<sequence>MNLADQFNTLQNRRQFLGNSALGLGAFSFMDLNAKDQHGAAPGITQNAFGLPHHAPKAKKVIWLCMAGAPSHLDMLDYKPTLEKMFDKDLPESVRDGQRLTGMTANQSRFPLAPSKFKFKQHGKSGAWFSELLPWTAKMSDDLCIMRGMHTEQINHDPAITYLQTGNQIPGRPSMGSWLSYGLGSMNDNLPTYVAMTPSWTGRKDAQALYQRLWGSGFLPSEHQGIGFRSDGDPVLYLSDPKGVNSSTRRRMLDSLAQMNRKHFQDVNDPEVNARISQYEMAFRMQTSVPELTDISKEDKKTLELYGPDVHKKGTFAASCLLARRMVERDVRMVQIFHRGWDQHFNIAGDLPNQCKDIDQSCYGLIQDLKQRGLLEDTLVVWGGEFGRTNYSQGKLTRDNYGRDHHPR</sequence>
<dbReference type="OrthoDB" id="9783759at2"/>
<proteinExistence type="predicted"/>
<organism evidence="1 2">
    <name type="scientific">Lentisphaera araneosa HTCC2155</name>
    <dbReference type="NCBI Taxonomy" id="313628"/>
    <lineage>
        <taxon>Bacteria</taxon>
        <taxon>Pseudomonadati</taxon>
        <taxon>Lentisphaerota</taxon>
        <taxon>Lentisphaeria</taxon>
        <taxon>Lentisphaerales</taxon>
        <taxon>Lentisphaeraceae</taxon>
        <taxon>Lentisphaera</taxon>
    </lineage>
</organism>
<keyword evidence="2" id="KW-1185">Reference proteome</keyword>
<dbReference type="PANTHER" id="PTHR43737:SF1">
    <property type="entry name" value="DUF1501 DOMAIN-CONTAINING PROTEIN"/>
    <property type="match status" value="1"/>
</dbReference>
<dbReference type="PANTHER" id="PTHR43737">
    <property type="entry name" value="BLL7424 PROTEIN"/>
    <property type="match status" value="1"/>
</dbReference>
<name>A6DKU9_9BACT</name>
<dbReference type="AlphaFoldDB" id="A6DKU9"/>
<dbReference type="SUPFAM" id="SSF53649">
    <property type="entry name" value="Alkaline phosphatase-like"/>
    <property type="match status" value="1"/>
</dbReference>
<accession>A6DKU9</accession>
<comment type="caution">
    <text evidence="1">The sequence shown here is derived from an EMBL/GenBank/DDBJ whole genome shotgun (WGS) entry which is preliminary data.</text>
</comment>
<evidence type="ECO:0000313" key="2">
    <source>
        <dbReference type="Proteomes" id="UP000004947"/>
    </source>
</evidence>
<dbReference type="Pfam" id="PF07394">
    <property type="entry name" value="DUF1501"/>
    <property type="match status" value="1"/>
</dbReference>
<feature type="non-terminal residue" evidence="1">
    <location>
        <position position="408"/>
    </location>
</feature>
<gene>
    <name evidence="1" type="ORF">LNTAR_20133</name>
</gene>
<dbReference type="RefSeq" id="WP_007278511.1">
    <property type="nucleotide sequence ID" value="NZ_ABCK01000008.1"/>
</dbReference>
<dbReference type="eggNOG" id="COG4102">
    <property type="taxonomic scope" value="Bacteria"/>
</dbReference>
<dbReference type="InterPro" id="IPR010869">
    <property type="entry name" value="DUF1501"/>
</dbReference>
<reference evidence="1 2" key="1">
    <citation type="journal article" date="2010" name="J. Bacteriol.">
        <title>Genome sequence of Lentisphaera araneosa HTCC2155T, the type species of the order Lentisphaerales in the phylum Lentisphaerae.</title>
        <authorList>
            <person name="Thrash J.C."/>
            <person name="Cho J.C."/>
            <person name="Vergin K.L."/>
            <person name="Morris R.M."/>
            <person name="Giovannoni S.J."/>
        </authorList>
    </citation>
    <scope>NUCLEOTIDE SEQUENCE [LARGE SCALE GENOMIC DNA]</scope>
    <source>
        <strain evidence="1 2">HTCC2155</strain>
    </source>
</reference>
<evidence type="ECO:0008006" key="3">
    <source>
        <dbReference type="Google" id="ProtNLM"/>
    </source>
</evidence>
<dbReference type="STRING" id="313628.LNTAR_20133"/>